<dbReference type="Gene3D" id="2.20.110.10">
    <property type="entry name" value="Histone H3 K4-specific methyltransferase SET7/9 N-terminal domain"/>
    <property type="match status" value="1"/>
</dbReference>
<reference evidence="2 3" key="1">
    <citation type="submission" date="2020-03" db="EMBL/GenBank/DDBJ databases">
        <authorList>
            <person name="Zhu W."/>
        </authorList>
    </citation>
    <scope>NUCLEOTIDE SEQUENCE [LARGE SCALE GENOMIC DNA]</scope>
    <source>
        <strain evidence="2 3">323-1</strain>
    </source>
</reference>
<evidence type="ECO:0000313" key="3">
    <source>
        <dbReference type="Proteomes" id="UP000502297"/>
    </source>
</evidence>
<protein>
    <submittedName>
        <fullName evidence="2">Toxin-antitoxin system YwqK family antitoxin</fullName>
    </submittedName>
</protein>
<dbReference type="RefSeq" id="WP_166221430.1">
    <property type="nucleotide sequence ID" value="NZ_CP049801.1"/>
</dbReference>
<evidence type="ECO:0000313" key="2">
    <source>
        <dbReference type="EMBL" id="QIO04657.1"/>
    </source>
</evidence>
<keyword evidence="3" id="KW-1185">Reference proteome</keyword>
<feature type="signal peptide" evidence="1">
    <location>
        <begin position="1"/>
        <end position="19"/>
    </location>
</feature>
<accession>A0A6G8RS08</accession>
<proteinExistence type="predicted"/>
<sequence>MNKIILSSLLLMTSFHTYAEGYLNENMVVFISEEDPDDSPWKNNPQCLAVSKSIDKGLYENQYMFQNGNPLTSVFLSNNKIKKGECESLIHFPDGIQGSGTFESYYPNGKQRSRIEYQDGEYEGKLQFWFPNGLKQQESRFENGQSHGDYKIWHPNGQLALSMKYQNGVQQGMRQRWYETGEPWTYVRFENDRMVGELKQWYKNGKLERLGQYRDGVRHGTYKVWYNDGEPEAVLQYNMGKITEAQCWYESGKAKTQAQCLSSYKDEE</sequence>
<dbReference type="SUPFAM" id="SSF82185">
    <property type="entry name" value="Histone H3 K4-specific methyltransferase SET7/9 N-terminal domain"/>
    <property type="match status" value="2"/>
</dbReference>
<dbReference type="Proteomes" id="UP000502297">
    <property type="component" value="Chromosome"/>
</dbReference>
<dbReference type="EMBL" id="CP049801">
    <property type="protein sequence ID" value="QIO04657.1"/>
    <property type="molecule type" value="Genomic_DNA"/>
</dbReference>
<gene>
    <name evidence="2" type="ORF">G8E00_01125</name>
</gene>
<evidence type="ECO:0000256" key="1">
    <source>
        <dbReference type="SAM" id="SignalP"/>
    </source>
</evidence>
<dbReference type="Pfam" id="PF07661">
    <property type="entry name" value="MORN_2"/>
    <property type="match status" value="4"/>
</dbReference>
<keyword evidence="1" id="KW-0732">Signal</keyword>
<dbReference type="AlphaFoldDB" id="A0A6G8RS08"/>
<organism evidence="2 3">
    <name type="scientific">Acinetobacter shaoyimingii</name>
    <dbReference type="NCBI Taxonomy" id="2715164"/>
    <lineage>
        <taxon>Bacteria</taxon>
        <taxon>Pseudomonadati</taxon>
        <taxon>Pseudomonadota</taxon>
        <taxon>Gammaproteobacteria</taxon>
        <taxon>Moraxellales</taxon>
        <taxon>Moraxellaceae</taxon>
        <taxon>Acinetobacter</taxon>
    </lineage>
</organism>
<dbReference type="InterPro" id="IPR011652">
    <property type="entry name" value="MORN_2"/>
</dbReference>
<dbReference type="Gene3D" id="3.90.930.1">
    <property type="match status" value="1"/>
</dbReference>
<feature type="chain" id="PRO_5026339641" evidence="1">
    <location>
        <begin position="20"/>
        <end position="268"/>
    </location>
</feature>
<dbReference type="KEGG" id="asha:G8E00_01125"/>
<name>A0A6G8RS08_9GAMM</name>